<sequence length="135" mass="14249">MRFEGFRNRRLLAKENGSSLVGFVLVAPLLVSVFIAVGQISIIVADKSVLNSAATIGARAASAADASNSSGYTAASAILAVRGGDFNAAKISVIQEHIAGIDYVLVTITKEMEIQLLNQKISLVATSRAVDERTW</sequence>
<gene>
    <name evidence="3" type="ORF">GM51_13475</name>
</gene>
<evidence type="ECO:0000259" key="2">
    <source>
        <dbReference type="Pfam" id="PF07811"/>
    </source>
</evidence>
<protein>
    <recommendedName>
        <fullName evidence="2">TadE-like domain-containing protein</fullName>
    </recommendedName>
</protein>
<dbReference type="EMBL" id="JNSL01000095">
    <property type="protein sequence ID" value="KGA16046.1"/>
    <property type="molecule type" value="Genomic_DNA"/>
</dbReference>
<evidence type="ECO:0000313" key="3">
    <source>
        <dbReference type="EMBL" id="KGA16046.1"/>
    </source>
</evidence>
<dbReference type="AlphaFoldDB" id="A0A094QNB7"/>
<keyword evidence="1" id="KW-0812">Transmembrane</keyword>
<name>A0A094QNB7_9ZZZZ</name>
<comment type="caution">
    <text evidence="3">The sequence shown here is derived from an EMBL/GenBank/DDBJ whole genome shotgun (WGS) entry which is preliminary data.</text>
</comment>
<organism evidence="3">
    <name type="scientific">freshwater metagenome</name>
    <dbReference type="NCBI Taxonomy" id="449393"/>
    <lineage>
        <taxon>unclassified sequences</taxon>
        <taxon>metagenomes</taxon>
        <taxon>ecological metagenomes</taxon>
    </lineage>
</organism>
<evidence type="ECO:0000256" key="1">
    <source>
        <dbReference type="SAM" id="Phobius"/>
    </source>
</evidence>
<keyword evidence="1" id="KW-0472">Membrane</keyword>
<feature type="domain" description="TadE-like" evidence="2">
    <location>
        <begin position="17"/>
        <end position="59"/>
    </location>
</feature>
<proteinExistence type="predicted"/>
<dbReference type="InterPro" id="IPR012495">
    <property type="entry name" value="TadE-like_dom"/>
</dbReference>
<accession>A0A094QNB7</accession>
<feature type="transmembrane region" description="Helical" evidence="1">
    <location>
        <begin position="20"/>
        <end position="45"/>
    </location>
</feature>
<keyword evidence="1" id="KW-1133">Transmembrane helix</keyword>
<reference evidence="3" key="1">
    <citation type="submission" date="2014-06" db="EMBL/GenBank/DDBJ databases">
        <title>Key roles for freshwater Actinobacteria revealed by deep metagenomic sequencing.</title>
        <authorList>
            <person name="Ghai R."/>
            <person name="Mizuno C.M."/>
            <person name="Picazo A."/>
            <person name="Camacho A."/>
            <person name="Rodriguez-Valera F."/>
        </authorList>
    </citation>
    <scope>NUCLEOTIDE SEQUENCE</scope>
</reference>
<dbReference type="Pfam" id="PF07811">
    <property type="entry name" value="TadE"/>
    <property type="match status" value="1"/>
</dbReference>